<protein>
    <submittedName>
        <fullName evidence="2">Uncharacterized protein</fullName>
    </submittedName>
</protein>
<reference evidence="2 3" key="1">
    <citation type="submission" date="2019-07" db="EMBL/GenBank/DDBJ databases">
        <title>Whole genome shotgun sequence of Microvirga aerophila NBRC 106136.</title>
        <authorList>
            <person name="Hosoyama A."/>
            <person name="Uohara A."/>
            <person name="Ohji S."/>
            <person name="Ichikawa N."/>
        </authorList>
    </citation>
    <scope>NUCLEOTIDE SEQUENCE [LARGE SCALE GENOMIC DNA]</scope>
    <source>
        <strain evidence="2 3">NBRC 106136</strain>
    </source>
</reference>
<evidence type="ECO:0000313" key="3">
    <source>
        <dbReference type="Proteomes" id="UP000321085"/>
    </source>
</evidence>
<dbReference type="RefSeq" id="WP_147022197.1">
    <property type="nucleotide sequence ID" value="NZ_BJYU01000088.1"/>
</dbReference>
<name>A0A512BYR5_9HYPH</name>
<proteinExistence type="predicted"/>
<dbReference type="Proteomes" id="UP000321085">
    <property type="component" value="Unassembled WGS sequence"/>
</dbReference>
<keyword evidence="3" id="KW-1185">Reference proteome</keyword>
<dbReference type="EMBL" id="BJYU01000088">
    <property type="protein sequence ID" value="GEO17104.1"/>
    <property type="molecule type" value="Genomic_DNA"/>
</dbReference>
<dbReference type="AlphaFoldDB" id="A0A512BYR5"/>
<gene>
    <name evidence="2" type="ORF">MAE02_48000</name>
</gene>
<accession>A0A512BYR5</accession>
<evidence type="ECO:0000313" key="2">
    <source>
        <dbReference type="EMBL" id="GEO17104.1"/>
    </source>
</evidence>
<feature type="region of interest" description="Disordered" evidence="1">
    <location>
        <begin position="1"/>
        <end position="24"/>
    </location>
</feature>
<evidence type="ECO:0000256" key="1">
    <source>
        <dbReference type="SAM" id="MobiDB-lite"/>
    </source>
</evidence>
<sequence>MLAHPAKMDASRKGKAPELEDISTRRTGTTWSTKDLWCIAQKFADENWRNNKAEFFHRKLRFEELGYPCKLKMTFELNTGRYRSANYTSYAGLNRLPINL</sequence>
<organism evidence="2 3">
    <name type="scientific">Microvirga aerophila</name>
    <dbReference type="NCBI Taxonomy" id="670291"/>
    <lineage>
        <taxon>Bacteria</taxon>
        <taxon>Pseudomonadati</taxon>
        <taxon>Pseudomonadota</taxon>
        <taxon>Alphaproteobacteria</taxon>
        <taxon>Hyphomicrobiales</taxon>
        <taxon>Methylobacteriaceae</taxon>
        <taxon>Microvirga</taxon>
    </lineage>
</organism>
<comment type="caution">
    <text evidence="2">The sequence shown here is derived from an EMBL/GenBank/DDBJ whole genome shotgun (WGS) entry which is preliminary data.</text>
</comment>